<sequence length="123" mass="13889">MCSKWCQHTLGRTEKDTCNDQLMSKTHLKNHATNDENHRSSHSPQRTAAGSMKSADARWEFVEDFVGVCAEADIPVEKVKKLQPFLFKIPQGVGGAELPENEAALWQIHLPHIYQEYMVALLA</sequence>
<name>A0A9D3XQT6_9SAUR</name>
<comment type="caution">
    <text evidence="2">The sequence shown here is derived from an EMBL/GenBank/DDBJ whole genome shotgun (WGS) entry which is preliminary data.</text>
</comment>
<protein>
    <submittedName>
        <fullName evidence="2">Uncharacterized protein</fullName>
    </submittedName>
</protein>
<dbReference type="AlphaFoldDB" id="A0A9D3XQT6"/>
<accession>A0A9D3XQT6</accession>
<keyword evidence="3" id="KW-1185">Reference proteome</keyword>
<dbReference type="EMBL" id="JAHDVG010000465">
    <property type="protein sequence ID" value="KAH1183876.1"/>
    <property type="molecule type" value="Genomic_DNA"/>
</dbReference>
<evidence type="ECO:0000256" key="1">
    <source>
        <dbReference type="SAM" id="MobiDB-lite"/>
    </source>
</evidence>
<dbReference type="Proteomes" id="UP000827986">
    <property type="component" value="Unassembled WGS sequence"/>
</dbReference>
<evidence type="ECO:0000313" key="2">
    <source>
        <dbReference type="EMBL" id="KAH1183876.1"/>
    </source>
</evidence>
<reference evidence="2" key="1">
    <citation type="submission" date="2021-09" db="EMBL/GenBank/DDBJ databases">
        <title>The genome of Mauremys mutica provides insights into the evolution of semi-aquatic lifestyle.</title>
        <authorList>
            <person name="Gong S."/>
            <person name="Gao Y."/>
        </authorList>
    </citation>
    <scope>NUCLEOTIDE SEQUENCE</scope>
    <source>
        <strain evidence="2">MM-2020</strain>
        <tissue evidence="2">Muscle</tissue>
    </source>
</reference>
<feature type="region of interest" description="Disordered" evidence="1">
    <location>
        <begin position="27"/>
        <end position="53"/>
    </location>
</feature>
<proteinExistence type="predicted"/>
<gene>
    <name evidence="2" type="ORF">KIL84_014492</name>
</gene>
<organism evidence="2 3">
    <name type="scientific">Mauremys mutica</name>
    <name type="common">yellowpond turtle</name>
    <dbReference type="NCBI Taxonomy" id="74926"/>
    <lineage>
        <taxon>Eukaryota</taxon>
        <taxon>Metazoa</taxon>
        <taxon>Chordata</taxon>
        <taxon>Craniata</taxon>
        <taxon>Vertebrata</taxon>
        <taxon>Euteleostomi</taxon>
        <taxon>Archelosauria</taxon>
        <taxon>Testudinata</taxon>
        <taxon>Testudines</taxon>
        <taxon>Cryptodira</taxon>
        <taxon>Durocryptodira</taxon>
        <taxon>Testudinoidea</taxon>
        <taxon>Geoemydidae</taxon>
        <taxon>Geoemydinae</taxon>
        <taxon>Mauremys</taxon>
    </lineage>
</organism>
<evidence type="ECO:0000313" key="3">
    <source>
        <dbReference type="Proteomes" id="UP000827986"/>
    </source>
</evidence>